<dbReference type="SMART" id="SM01061">
    <property type="entry name" value="CAT_RBD"/>
    <property type="match status" value="1"/>
</dbReference>
<feature type="domain" description="PRD" evidence="2">
    <location>
        <begin position="182"/>
        <end position="292"/>
    </location>
</feature>
<evidence type="ECO:0000256" key="1">
    <source>
        <dbReference type="ARBA" id="ARBA00022737"/>
    </source>
</evidence>
<dbReference type="SUPFAM" id="SSF63520">
    <property type="entry name" value="PTS-regulatory domain, PRD"/>
    <property type="match status" value="2"/>
</dbReference>
<dbReference type="Proteomes" id="UP001203761">
    <property type="component" value="Unassembled WGS sequence"/>
</dbReference>
<comment type="caution">
    <text evidence="3">The sequence shown here is derived from an EMBL/GenBank/DDBJ whole genome shotgun (WGS) entry which is preliminary data.</text>
</comment>
<sequence length="294" mass="31617">MREPGVGGETRWVVQQVHNNNIVLALDAAGRSVVIQGSGVGFGARRGTLVDAGKVEAVFVPLEGVAPEAAAGTLADIPAEEVACARRIVEAADLLLGLERAEVLLLPIADHLHQAVRRARLGIQVDIPLVWEVRSLYPVEFTAGQRALDLVASDLGVRLPASEATAFALHFVSSSFTGAAIERTVRMTQLLSQIFDVIDAHRREPLDREGQAAARFTTHLRYLFVRLADGRPVPLAPPLVRAALEESVPGVMAAAGAISRLLTTEWDSPVSPDETLYIGLHVHRLLEDAALEPR</sequence>
<evidence type="ECO:0000313" key="4">
    <source>
        <dbReference type="Proteomes" id="UP001203761"/>
    </source>
</evidence>
<dbReference type="Pfam" id="PF00874">
    <property type="entry name" value="PRD"/>
    <property type="match status" value="1"/>
</dbReference>
<dbReference type="EMBL" id="JAKNCJ010000007">
    <property type="protein sequence ID" value="MCL6424043.1"/>
    <property type="molecule type" value="Genomic_DNA"/>
</dbReference>
<gene>
    <name evidence="3" type="ORF">Bequi_11745</name>
</gene>
<dbReference type="PANTHER" id="PTHR30185:SF15">
    <property type="entry name" value="CRYPTIC BETA-GLUCOSIDE BGL OPERON ANTITERMINATOR"/>
    <property type="match status" value="1"/>
</dbReference>
<dbReference type="Pfam" id="PF03123">
    <property type="entry name" value="CAT_RBD"/>
    <property type="match status" value="1"/>
</dbReference>
<accession>A0ABT0R3P1</accession>
<feature type="domain" description="PRD" evidence="2">
    <location>
        <begin position="76"/>
        <end position="181"/>
    </location>
</feature>
<evidence type="ECO:0000313" key="3">
    <source>
        <dbReference type="EMBL" id="MCL6424043.1"/>
    </source>
</evidence>
<dbReference type="RefSeq" id="WP_249738121.1">
    <property type="nucleotide sequence ID" value="NZ_JAKNCJ010000007.1"/>
</dbReference>
<keyword evidence="1" id="KW-0677">Repeat</keyword>
<dbReference type="PANTHER" id="PTHR30185">
    <property type="entry name" value="CRYPTIC BETA-GLUCOSIDE BGL OPERON ANTITERMINATOR"/>
    <property type="match status" value="1"/>
</dbReference>
<dbReference type="Gene3D" id="2.30.24.10">
    <property type="entry name" value="CAT RNA-binding domain"/>
    <property type="match status" value="1"/>
</dbReference>
<name>A0ABT0R3P1_9MICO</name>
<dbReference type="InterPro" id="IPR036634">
    <property type="entry name" value="PRD_sf"/>
</dbReference>
<dbReference type="SUPFAM" id="SSF50151">
    <property type="entry name" value="SacY-like RNA-binding domain"/>
    <property type="match status" value="1"/>
</dbReference>
<keyword evidence="4" id="KW-1185">Reference proteome</keyword>
<dbReference type="Gene3D" id="1.10.1790.10">
    <property type="entry name" value="PRD domain"/>
    <property type="match status" value="2"/>
</dbReference>
<dbReference type="InterPro" id="IPR036650">
    <property type="entry name" value="CAT_RNA-bd_dom_sf"/>
</dbReference>
<dbReference type="InterPro" id="IPR004341">
    <property type="entry name" value="CAT_RNA-bd_dom"/>
</dbReference>
<reference evidence="3" key="1">
    <citation type="submission" date="2022-02" db="EMBL/GenBank/DDBJ databases">
        <authorList>
            <person name="Lee M."/>
            <person name="Kim S.-J."/>
            <person name="Jung M.-Y."/>
        </authorList>
    </citation>
    <scope>NUCLEOTIDE SEQUENCE</scope>
    <source>
        <strain evidence="3">JHP9</strain>
    </source>
</reference>
<proteinExistence type="predicted"/>
<organism evidence="3 4">
    <name type="scientific">Brachybacterium equifaecis</name>
    <dbReference type="NCBI Taxonomy" id="2910770"/>
    <lineage>
        <taxon>Bacteria</taxon>
        <taxon>Bacillati</taxon>
        <taxon>Actinomycetota</taxon>
        <taxon>Actinomycetes</taxon>
        <taxon>Micrococcales</taxon>
        <taxon>Dermabacteraceae</taxon>
        <taxon>Brachybacterium</taxon>
    </lineage>
</organism>
<dbReference type="InterPro" id="IPR050661">
    <property type="entry name" value="BglG_antiterminators"/>
</dbReference>
<dbReference type="InterPro" id="IPR011608">
    <property type="entry name" value="PRD"/>
</dbReference>
<evidence type="ECO:0000259" key="2">
    <source>
        <dbReference type="PROSITE" id="PS51372"/>
    </source>
</evidence>
<protein>
    <submittedName>
        <fullName evidence="3">PRD domain-containing protein</fullName>
    </submittedName>
</protein>
<dbReference type="PROSITE" id="PS51372">
    <property type="entry name" value="PRD_2"/>
    <property type="match status" value="2"/>
</dbReference>